<evidence type="ECO:0000256" key="1">
    <source>
        <dbReference type="SAM" id="MobiDB-lite"/>
    </source>
</evidence>
<proteinExistence type="predicted"/>
<name>K2SKZ8_MACPH</name>
<dbReference type="HOGENOM" id="CLU_906349_0_0_1"/>
<feature type="compositionally biased region" description="Low complexity" evidence="1">
    <location>
        <begin position="119"/>
        <end position="182"/>
    </location>
</feature>
<dbReference type="InParanoid" id="K2SKZ8"/>
<sequence length="307" mass="32971">MFSKLRSKPQSQDRMTASKPASSPSMHKQRASAATSKPSASSSMRQSQPAERKQSFSEHQWDERHWTKPFAAGTTQVMATLRFPPEQDDAHDLRRIPEEADLYGKAQEHSHYKGSPKFGSVKASPAVSSKKGSASPSSKHASVSSRKTSASSMAKSSVSSLKSTAPSTKSSSTISSKASASSLWSERPSSSCSNATYATSWSVDSSASTVMTDLDEAVSGCNSNRPDSCTLGDYDVFKMRGKRDQPKRPNSTVSSCSGTSCAGTIHSRPQTGKSSKASDIAFQVVAEEADAIYLQRTPNPRPSRRWG</sequence>
<dbReference type="Proteomes" id="UP000007129">
    <property type="component" value="Unassembled WGS sequence"/>
</dbReference>
<feature type="region of interest" description="Disordered" evidence="1">
    <location>
        <begin position="240"/>
        <end position="276"/>
    </location>
</feature>
<organism evidence="2 3">
    <name type="scientific">Macrophomina phaseolina (strain MS6)</name>
    <name type="common">Charcoal rot fungus</name>
    <dbReference type="NCBI Taxonomy" id="1126212"/>
    <lineage>
        <taxon>Eukaryota</taxon>
        <taxon>Fungi</taxon>
        <taxon>Dikarya</taxon>
        <taxon>Ascomycota</taxon>
        <taxon>Pezizomycotina</taxon>
        <taxon>Dothideomycetes</taxon>
        <taxon>Dothideomycetes incertae sedis</taxon>
        <taxon>Botryosphaeriales</taxon>
        <taxon>Botryosphaeriaceae</taxon>
        <taxon>Macrophomina</taxon>
    </lineage>
</organism>
<dbReference type="OrthoDB" id="3937676at2759"/>
<feature type="compositionally biased region" description="Polar residues" evidence="1">
    <location>
        <begin position="248"/>
        <end position="276"/>
    </location>
</feature>
<accession>K2SKZ8</accession>
<feature type="compositionally biased region" description="Basic and acidic residues" evidence="1">
    <location>
        <begin position="88"/>
        <end position="98"/>
    </location>
</feature>
<dbReference type="EMBL" id="AHHD01000247">
    <property type="protein sequence ID" value="EKG17445.1"/>
    <property type="molecule type" value="Genomic_DNA"/>
</dbReference>
<evidence type="ECO:0000313" key="2">
    <source>
        <dbReference type="EMBL" id="EKG17445.1"/>
    </source>
</evidence>
<dbReference type="VEuPathDB" id="FungiDB:MPH_05299"/>
<feature type="compositionally biased region" description="Polar residues" evidence="1">
    <location>
        <begin position="183"/>
        <end position="196"/>
    </location>
</feature>
<feature type="compositionally biased region" description="Basic and acidic residues" evidence="1">
    <location>
        <begin position="50"/>
        <end position="66"/>
    </location>
</feature>
<comment type="caution">
    <text evidence="2">The sequence shown here is derived from an EMBL/GenBank/DDBJ whole genome shotgun (WGS) entry which is preliminary data.</text>
</comment>
<reference evidence="2 3" key="1">
    <citation type="journal article" date="2012" name="BMC Genomics">
        <title>Tools to kill: Genome of one of the most destructive plant pathogenic fungi Macrophomina phaseolina.</title>
        <authorList>
            <person name="Islam M.S."/>
            <person name="Haque M.S."/>
            <person name="Islam M.M."/>
            <person name="Emdad E.M."/>
            <person name="Halim A."/>
            <person name="Hossen Q.M.M."/>
            <person name="Hossain M.Z."/>
            <person name="Ahmed B."/>
            <person name="Rahim S."/>
            <person name="Rahman M.S."/>
            <person name="Alam M.M."/>
            <person name="Hou S."/>
            <person name="Wan X."/>
            <person name="Saito J.A."/>
            <person name="Alam M."/>
        </authorList>
    </citation>
    <scope>NUCLEOTIDE SEQUENCE [LARGE SCALE GENOMIC DNA]</scope>
    <source>
        <strain evidence="2 3">MS6</strain>
    </source>
</reference>
<feature type="region of interest" description="Disordered" evidence="1">
    <location>
        <begin position="1"/>
        <end position="196"/>
    </location>
</feature>
<protein>
    <submittedName>
        <fullName evidence="2">Uncharacterized protein</fullName>
    </submittedName>
</protein>
<dbReference type="AlphaFoldDB" id="K2SKZ8"/>
<gene>
    <name evidence="2" type="ORF">MPH_05299</name>
</gene>
<feature type="compositionally biased region" description="Low complexity" evidence="1">
    <location>
        <begin position="31"/>
        <end position="43"/>
    </location>
</feature>
<feature type="compositionally biased region" description="Polar residues" evidence="1">
    <location>
        <begin position="8"/>
        <end position="26"/>
    </location>
</feature>
<evidence type="ECO:0000313" key="3">
    <source>
        <dbReference type="Proteomes" id="UP000007129"/>
    </source>
</evidence>